<feature type="domain" description="Integrase SAM-like N-terminal" evidence="2">
    <location>
        <begin position="3"/>
        <end position="51"/>
    </location>
</feature>
<dbReference type="InterPro" id="IPR004107">
    <property type="entry name" value="Integrase_SAM-like_N"/>
</dbReference>
<keyword evidence="4" id="KW-1185">Reference proteome</keyword>
<proteinExistence type="predicted"/>
<dbReference type="GO" id="GO:0003677">
    <property type="term" value="F:DNA binding"/>
    <property type="evidence" value="ECO:0007669"/>
    <property type="project" value="UniProtKB-KW"/>
</dbReference>
<organism evidence="3 4">
    <name type="scientific">Pseudocalidococcus azoricus BACA0444</name>
    <dbReference type="NCBI Taxonomy" id="2918990"/>
    <lineage>
        <taxon>Bacteria</taxon>
        <taxon>Bacillati</taxon>
        <taxon>Cyanobacteriota</taxon>
        <taxon>Cyanophyceae</taxon>
        <taxon>Acaryochloridales</taxon>
        <taxon>Thermosynechococcaceae</taxon>
        <taxon>Pseudocalidococcus</taxon>
        <taxon>Pseudocalidococcus azoricus</taxon>
    </lineage>
</organism>
<dbReference type="Proteomes" id="UP001268256">
    <property type="component" value="Unassembled WGS sequence"/>
</dbReference>
<dbReference type="GO" id="GO:0015074">
    <property type="term" value="P:DNA integration"/>
    <property type="evidence" value="ECO:0007669"/>
    <property type="project" value="InterPro"/>
</dbReference>
<comment type="caution">
    <text evidence="3">The sequence shown here is derived from an EMBL/GenBank/DDBJ whole genome shotgun (WGS) entry which is preliminary data.</text>
</comment>
<gene>
    <name evidence="3" type="ORF">RIF25_09840</name>
</gene>
<dbReference type="InterPro" id="IPR010998">
    <property type="entry name" value="Integrase_recombinase_N"/>
</dbReference>
<evidence type="ECO:0000313" key="3">
    <source>
        <dbReference type="EMBL" id="MDS3861106.1"/>
    </source>
</evidence>
<dbReference type="EMBL" id="JAVMIP010000009">
    <property type="protein sequence ID" value="MDS3861106.1"/>
    <property type="molecule type" value="Genomic_DNA"/>
</dbReference>
<accession>A0AAE4FS51</accession>
<protein>
    <submittedName>
        <fullName evidence="3">Phage integrase N-terminal SAM-like domain-containing protein</fullName>
    </submittedName>
</protein>
<keyword evidence="1" id="KW-0238">DNA-binding</keyword>
<name>A0AAE4FS51_9CYAN</name>
<dbReference type="Pfam" id="PF13495">
    <property type="entry name" value="Phage_int_SAM_4"/>
    <property type="match status" value="1"/>
</dbReference>
<dbReference type="Gene3D" id="1.10.150.130">
    <property type="match status" value="1"/>
</dbReference>
<evidence type="ECO:0000313" key="4">
    <source>
        <dbReference type="Proteomes" id="UP001268256"/>
    </source>
</evidence>
<evidence type="ECO:0000256" key="1">
    <source>
        <dbReference type="ARBA" id="ARBA00023125"/>
    </source>
</evidence>
<reference evidence="4" key="1">
    <citation type="submission" date="2023-07" db="EMBL/GenBank/DDBJ databases">
        <authorList>
            <person name="Luz R."/>
            <person name="Cordeiro R."/>
            <person name="Fonseca A."/>
            <person name="Goncalves V."/>
        </authorList>
    </citation>
    <scope>NUCLEOTIDE SEQUENCE [LARGE SCALE GENOMIC DNA]</scope>
    <source>
        <strain evidence="4">BACA0444</strain>
    </source>
</reference>
<sequence length="60" mass="6806">MIFYNKQHPQDMGAEEITAFLSHLAVEDKVSAEEVKALIRQLSGVYRLLVQLLYGMALLI</sequence>
<evidence type="ECO:0000259" key="2">
    <source>
        <dbReference type="Pfam" id="PF13495"/>
    </source>
</evidence>
<dbReference type="AlphaFoldDB" id="A0AAE4FS51"/>